<feature type="transmembrane region" description="Helical" evidence="1">
    <location>
        <begin position="21"/>
        <end position="37"/>
    </location>
</feature>
<feature type="transmembrane region" description="Helical" evidence="1">
    <location>
        <begin position="144"/>
        <end position="167"/>
    </location>
</feature>
<proteinExistence type="predicted"/>
<dbReference type="PANTHER" id="PTHR31303:SF1">
    <property type="entry name" value="CTP-DEPENDENT DIACYLGLYCEROL KINASE 1"/>
    <property type="match status" value="1"/>
</dbReference>
<dbReference type="PANTHER" id="PTHR31303">
    <property type="entry name" value="CTP-DEPENDENT DIACYLGLYCEROL KINASE 1"/>
    <property type="match status" value="1"/>
</dbReference>
<dbReference type="STRING" id="1839936.SBU_000710"/>
<feature type="transmembrane region" description="Helical" evidence="1">
    <location>
        <begin position="43"/>
        <end position="60"/>
    </location>
</feature>
<dbReference type="InterPro" id="IPR037997">
    <property type="entry name" value="Dgk1-like"/>
</dbReference>
<dbReference type="GO" id="GO:0004143">
    <property type="term" value="F:ATP-dependent diacylglycerol kinase activity"/>
    <property type="evidence" value="ECO:0007669"/>
    <property type="project" value="InterPro"/>
</dbReference>
<feature type="transmembrane region" description="Helical" evidence="1">
    <location>
        <begin position="110"/>
        <end position="132"/>
    </location>
</feature>
<accession>A0A1F2P4R8</accession>
<name>A0A1F2P4R8_9EURY</name>
<dbReference type="EMBL" id="LYOR01000003">
    <property type="protein sequence ID" value="OFV66168.1"/>
    <property type="molecule type" value="Genomic_DNA"/>
</dbReference>
<keyword evidence="2" id="KW-0808">Transferase</keyword>
<keyword evidence="1" id="KW-0812">Transmembrane</keyword>
<keyword evidence="1" id="KW-1133">Transmembrane helix</keyword>
<feature type="transmembrane region" description="Helical" evidence="1">
    <location>
        <begin position="81"/>
        <end position="104"/>
    </location>
</feature>
<dbReference type="GO" id="GO:0016779">
    <property type="term" value="F:nucleotidyltransferase activity"/>
    <property type="evidence" value="ECO:0007669"/>
    <property type="project" value="UniProtKB-KW"/>
</dbReference>
<organism evidence="2 3">
    <name type="scientific">Candidatus Syntropharchaeum butanivorans</name>
    <dbReference type="NCBI Taxonomy" id="1839936"/>
    <lineage>
        <taxon>Archaea</taxon>
        <taxon>Methanobacteriati</taxon>
        <taxon>Methanobacteriota</taxon>
        <taxon>Stenosarchaea group</taxon>
        <taxon>Methanomicrobia</taxon>
        <taxon>Methanosarcinales</taxon>
        <taxon>ANME-2 cluster</taxon>
        <taxon>Candidatus Syntropharchaeum</taxon>
    </lineage>
</organism>
<reference evidence="2" key="1">
    <citation type="submission" date="2016-05" db="EMBL/GenBank/DDBJ databases">
        <title>Microbial consortia oxidize butane by reversing methanogenesis.</title>
        <authorList>
            <person name="Laso-Perez R."/>
            <person name="Richter M."/>
            <person name="Wegener G."/>
            <person name="Musat F."/>
        </authorList>
    </citation>
    <scope>NUCLEOTIDE SEQUENCE [LARGE SCALE GENOMIC DNA]</scope>
    <source>
        <strain evidence="2">BOX1</strain>
    </source>
</reference>
<keyword evidence="3" id="KW-1185">Reference proteome</keyword>
<protein>
    <submittedName>
        <fullName evidence="2">Phosphatidate cytidylyltransferase</fullName>
        <ecNumber evidence="2">2.7.-.-</ecNumber>
    </submittedName>
</protein>
<evidence type="ECO:0000313" key="2">
    <source>
        <dbReference type="EMBL" id="OFV66168.1"/>
    </source>
</evidence>
<dbReference type="Proteomes" id="UP000185779">
    <property type="component" value="Unassembled WGS sequence"/>
</dbReference>
<dbReference type="AlphaFoldDB" id="A0A1F2P4R8"/>
<dbReference type="EC" id="2.7.-.-" evidence="2"/>
<keyword evidence="1" id="KW-0472">Membrane</keyword>
<sequence>MLKPAREDEQRVLIRELRRKSIHILLGVLIAYLVLVLSRDLLIILSSISLISALLFSLLAKRGIRVPLIYTILEACERESAMATIPGRGAILFLSGILILLLLIRDSLLIASAILVLALGDGFATLAGFKWGRHRFLGKKSLEGSLAFLFASFIGLLILLEPVYALIGALTGMLIEAVSNDVVDDNLTIPLGVSIVLMMLRGGH</sequence>
<comment type="caution">
    <text evidence="2">The sequence shown here is derived from an EMBL/GenBank/DDBJ whole genome shotgun (WGS) entry which is preliminary data.</text>
</comment>
<keyword evidence="2" id="KW-0548">Nucleotidyltransferase</keyword>
<evidence type="ECO:0000256" key="1">
    <source>
        <dbReference type="SAM" id="Phobius"/>
    </source>
</evidence>
<evidence type="ECO:0000313" key="3">
    <source>
        <dbReference type="Proteomes" id="UP000185779"/>
    </source>
</evidence>
<gene>
    <name evidence="2" type="ORF">SBU_000710</name>
</gene>